<accession>A0A8S5SUX5</accession>
<protein>
    <submittedName>
        <fullName evidence="1">Uncharacterized protein</fullName>
    </submittedName>
</protein>
<organism evidence="1">
    <name type="scientific">Siphoviridae sp. ctqPo10</name>
    <dbReference type="NCBI Taxonomy" id="2827948"/>
    <lineage>
        <taxon>Viruses</taxon>
        <taxon>Duplodnaviria</taxon>
        <taxon>Heunggongvirae</taxon>
        <taxon>Uroviricota</taxon>
        <taxon>Caudoviricetes</taxon>
    </lineage>
</organism>
<sequence length="73" mass="8488">MVCVGCHMSYCPSTCPNYIPENVTHYCSICGNGIYNGEEFIRNDDNYAHWECIDGKKDLVEWLNYEIGIMEER</sequence>
<dbReference type="EMBL" id="BK032682">
    <property type="protein sequence ID" value="DAF54845.1"/>
    <property type="molecule type" value="Genomic_DNA"/>
</dbReference>
<proteinExistence type="predicted"/>
<name>A0A8S5SUX5_9CAUD</name>
<reference evidence="1" key="1">
    <citation type="journal article" date="2021" name="Proc. Natl. Acad. Sci. U.S.A.">
        <title>A Catalog of Tens of Thousands of Viruses from Human Metagenomes Reveals Hidden Associations with Chronic Diseases.</title>
        <authorList>
            <person name="Tisza M.J."/>
            <person name="Buck C.B."/>
        </authorList>
    </citation>
    <scope>NUCLEOTIDE SEQUENCE</scope>
    <source>
        <strain evidence="1">CtqPo10</strain>
    </source>
</reference>
<evidence type="ECO:0000313" key="1">
    <source>
        <dbReference type="EMBL" id="DAF54845.1"/>
    </source>
</evidence>